<feature type="transmembrane region" description="Helical" evidence="12">
    <location>
        <begin position="365"/>
        <end position="383"/>
    </location>
</feature>
<evidence type="ECO:0000256" key="10">
    <source>
        <dbReference type="ARBA" id="ARBA00044721"/>
    </source>
</evidence>
<reference evidence="13 14" key="1">
    <citation type="journal article" date="2016" name="Genome Biol. Evol.">
        <title>Divergent and convergent evolution of fungal pathogenicity.</title>
        <authorList>
            <person name="Shang Y."/>
            <person name="Xiao G."/>
            <person name="Zheng P."/>
            <person name="Cen K."/>
            <person name="Zhan S."/>
            <person name="Wang C."/>
        </authorList>
    </citation>
    <scope>NUCLEOTIDE SEQUENCE [LARGE SCALE GENOMIC DNA]</scope>
    <source>
        <strain evidence="13 14">RCEF 264</strain>
    </source>
</reference>
<keyword evidence="7 12" id="KW-0256">Endoplasmic reticulum</keyword>
<dbReference type="EC" id="2.4.1.-" evidence="12"/>
<keyword evidence="9 12" id="KW-0472">Membrane</keyword>
<feature type="transmembrane region" description="Helical" evidence="12">
    <location>
        <begin position="278"/>
        <end position="298"/>
    </location>
</feature>
<keyword evidence="14" id="KW-1185">Reference proteome</keyword>
<evidence type="ECO:0000256" key="1">
    <source>
        <dbReference type="ARBA" id="ARBA00004477"/>
    </source>
</evidence>
<comment type="function">
    <text evidence="10">Mannosyltransferase that operates in the biosynthetic pathway of dolichol-linked oligosaccharides, the glycan precursors employed in protein asparagine (N)-glycosylation. The assembly of dolichol-linked oligosaccharides begins on the cytosolic side of the endoplasmic reticulum membrane and finishes in its lumen. The sequential addition of sugars to dolichol pyrophosphate produces dolichol-linked oligosaccharides containing fourteen sugars, including two GlcNAcs, nine mannoses and three glucoses. Once assembled, the oligosaccharide is transferred from the lipid to nascent proteins by oligosaccharyltransferases. In the lumen of the endoplasmic reticulum, adds the eighth mannose residue in an alpha-1,6 linkage onto Man(7)GlcNAc(2)-PP-dolichol to produce Man(8)GlcNAc(2)-PP-dolichol.</text>
</comment>
<evidence type="ECO:0000256" key="2">
    <source>
        <dbReference type="ARBA" id="ARBA00004922"/>
    </source>
</evidence>
<evidence type="ECO:0000256" key="5">
    <source>
        <dbReference type="ARBA" id="ARBA00022679"/>
    </source>
</evidence>
<evidence type="ECO:0000313" key="14">
    <source>
        <dbReference type="Proteomes" id="UP000076874"/>
    </source>
</evidence>
<feature type="transmembrane region" description="Helical" evidence="12">
    <location>
        <begin position="419"/>
        <end position="444"/>
    </location>
</feature>
<evidence type="ECO:0000256" key="12">
    <source>
        <dbReference type="RuleBase" id="RU363075"/>
    </source>
</evidence>
<proteinExistence type="inferred from homology"/>
<dbReference type="AlphaFoldDB" id="A0A167M5G4"/>
<comment type="caution">
    <text evidence="13">The sequence shown here is derived from an EMBL/GenBank/DDBJ whole genome shotgun (WGS) entry which is preliminary data.</text>
</comment>
<keyword evidence="4 12" id="KW-0328">Glycosyltransferase</keyword>
<evidence type="ECO:0000256" key="11">
    <source>
        <dbReference type="ARBA" id="ARBA00048899"/>
    </source>
</evidence>
<accession>A0A167M5G4</accession>
<evidence type="ECO:0000313" key="13">
    <source>
        <dbReference type="EMBL" id="OAA53952.1"/>
    </source>
</evidence>
<dbReference type="UniPathway" id="UPA00378"/>
<comment type="similarity">
    <text evidence="3 12">Belongs to the glycosyltransferase 22 family.</text>
</comment>
<organism evidence="13 14">
    <name type="scientific">Niveomyces insectorum RCEF 264</name>
    <dbReference type="NCBI Taxonomy" id="1081102"/>
    <lineage>
        <taxon>Eukaryota</taxon>
        <taxon>Fungi</taxon>
        <taxon>Dikarya</taxon>
        <taxon>Ascomycota</taxon>
        <taxon>Pezizomycotina</taxon>
        <taxon>Sordariomycetes</taxon>
        <taxon>Hypocreomycetidae</taxon>
        <taxon>Hypocreales</taxon>
        <taxon>Cordycipitaceae</taxon>
        <taxon>Niveomyces</taxon>
    </lineage>
</organism>
<evidence type="ECO:0000256" key="9">
    <source>
        <dbReference type="ARBA" id="ARBA00023136"/>
    </source>
</evidence>
<feature type="transmembrane region" description="Helical" evidence="12">
    <location>
        <begin position="6"/>
        <end position="25"/>
    </location>
</feature>
<feature type="transmembrane region" description="Helical" evidence="12">
    <location>
        <begin position="237"/>
        <end position="266"/>
    </location>
</feature>
<comment type="pathway">
    <text evidence="2">Protein modification; protein glycosylation.</text>
</comment>
<evidence type="ECO:0000256" key="3">
    <source>
        <dbReference type="ARBA" id="ARBA00007063"/>
    </source>
</evidence>
<protein>
    <recommendedName>
        <fullName evidence="12">Mannosyltransferase</fullName>
        <ecNumber evidence="12">2.4.1.-</ecNumber>
    </recommendedName>
</protein>
<sequence length="680" mass="72036">MKLLDAFLALLLPAVVLLHLAVAPYTKVEESFNIQAAHDVLVYGTPLGAGAGTRLAERYDHFSFPGAVPRTFVGAVVLAGLGQPAIAALDMLGTSFTALNASTTASGSVVQRQVASGVDGPTAQLLLRALLGLANSGALLALARTLAAVGGRGAARWYILLQASQFHVVFYASRTLPNMFAFFLTTLAFAFLLSSLHRLRLVSSPSSPSSPSSSSLSSNPPKSFAAYPSSNGGRVRVALGLLVFAGVVFRAEVALLLAAVAAYLVVVPLASVEHILRTCAVSVAVALALSLPIDAYFWQRFPASLPFFWPELHSFVFNVLHGQASQWGILPWHYYLTSAVPRLLLNPLVPVVLVPLALTRPATRTLAGLLVWPSLLFVALYSLQPHKEARFVLYVVPPLTAAGALGADQVTKANGKGLLWRATAAALAFSVLLTFAASTAMLGISALNYPGGEALAALRQLVRADPGAASVVAAHADVRACMTGVTLFGSTLGPALPSHQQAVERRRAAMASTALGGIGFNIATGSMGPADTGADAVHAIMTTTGPQLVVDKTEDKQLLQDPEFWAQFDYVLTENPQTVVVGHDGANDDKWATIAVAEGYAGFEMLRPGQAVRQGIDKDERESSEEDVTVVGYGVLLDRARQSIRGLTGGWWFGPRIAPQIYILRRVKDRVRTEQHAKVS</sequence>
<evidence type="ECO:0000256" key="4">
    <source>
        <dbReference type="ARBA" id="ARBA00022676"/>
    </source>
</evidence>
<keyword evidence="5 13" id="KW-0808">Transferase</keyword>
<name>A0A167M5G4_9HYPO</name>
<gene>
    <name evidence="13" type="ORF">SPI_09159</name>
</gene>
<dbReference type="PANTHER" id="PTHR22760:SF1">
    <property type="entry name" value="DOL-P-MAN:MAN(7)GLCNAC(2)-PP-DOL ALPHA-1,6-MANNOSYLTRANSFERASE"/>
    <property type="match status" value="1"/>
</dbReference>
<comment type="subcellular location">
    <subcellularLocation>
        <location evidence="1 12">Endoplasmic reticulum membrane</location>
        <topology evidence="1 12">Multi-pass membrane protein</topology>
    </subcellularLocation>
</comment>
<evidence type="ECO:0000256" key="6">
    <source>
        <dbReference type="ARBA" id="ARBA00022692"/>
    </source>
</evidence>
<evidence type="ECO:0000256" key="7">
    <source>
        <dbReference type="ARBA" id="ARBA00022824"/>
    </source>
</evidence>
<dbReference type="Proteomes" id="UP000076874">
    <property type="component" value="Unassembled WGS sequence"/>
</dbReference>
<evidence type="ECO:0000256" key="8">
    <source>
        <dbReference type="ARBA" id="ARBA00022989"/>
    </source>
</evidence>
<dbReference type="PANTHER" id="PTHR22760">
    <property type="entry name" value="GLYCOSYLTRANSFERASE"/>
    <property type="match status" value="1"/>
</dbReference>
<dbReference type="EMBL" id="AZHD01000026">
    <property type="protein sequence ID" value="OAA53952.1"/>
    <property type="molecule type" value="Genomic_DNA"/>
</dbReference>
<dbReference type="OrthoDB" id="19039at2759"/>
<dbReference type="STRING" id="1081102.A0A167M5G4"/>
<dbReference type="InterPro" id="IPR005599">
    <property type="entry name" value="GPI_mannosylTrfase"/>
</dbReference>
<dbReference type="GO" id="GO:0006487">
    <property type="term" value="P:protein N-linked glycosylation"/>
    <property type="evidence" value="ECO:0007669"/>
    <property type="project" value="TreeGrafter"/>
</dbReference>
<feature type="transmembrane region" description="Helical" evidence="12">
    <location>
        <begin position="179"/>
        <end position="199"/>
    </location>
</feature>
<dbReference type="GO" id="GO:0052917">
    <property type="term" value="F:dol-P-Man:Man(7)GlcNAc(2)-PP-Dol alpha-1,6-mannosyltransferase activity"/>
    <property type="evidence" value="ECO:0007669"/>
    <property type="project" value="UniProtKB-EC"/>
</dbReference>
<keyword evidence="8 12" id="KW-1133">Transmembrane helix</keyword>
<dbReference type="Pfam" id="PF03901">
    <property type="entry name" value="Glyco_transf_22"/>
    <property type="match status" value="1"/>
</dbReference>
<keyword evidence="6 12" id="KW-0812">Transmembrane</keyword>
<dbReference type="GO" id="GO:0005789">
    <property type="term" value="C:endoplasmic reticulum membrane"/>
    <property type="evidence" value="ECO:0007669"/>
    <property type="project" value="UniProtKB-SubCell"/>
</dbReference>
<comment type="catalytic activity">
    <reaction evidence="11">
        <text>an alpha-D-Man-(1-&gt;2)-alpha-D-Man-(1-&gt;2)-alpha-D-Man-(1-&gt;3)-[alpha-D-Man-(1-&gt;2)-alpha-D-Man-(1-&gt;3)-alpha-D-Man-(1-&gt;6)]-beta-D-Man-(1-&gt;4)-beta-D-GlcNAc-(1-&gt;4)-alpha-D-GlcNAc-diphospho-di-trans,poly-cis-dolichol + a di-trans,poly-cis-dolichyl beta-D-mannosyl phosphate = an alpha-D-Man-(1-&gt;2)-alpha-D-Man-(1-&gt;2)-alpha-D-Man-(1-&gt;3)-[alpha-D-Man-(1-&gt;2)-alpha-D-Man-(1-&gt;3)-[alpha-D-Man-(1-&gt;6)]-alpha-D-Man-(1-&gt;6)]-beta-D-Man-(1-&gt;4)-beta-D-GlcNAc-(1-&gt;4)-alpha-D-GlcNAc-diphospho-di-trans,poly-cis-dolichol + a di-trans,poly-cis-dolichyl phosphate + H(+)</text>
        <dbReference type="Rhea" id="RHEA:29535"/>
        <dbReference type="Rhea" id="RHEA-COMP:19498"/>
        <dbReference type="Rhea" id="RHEA-COMP:19501"/>
        <dbReference type="Rhea" id="RHEA-COMP:19518"/>
        <dbReference type="Rhea" id="RHEA-COMP:19519"/>
        <dbReference type="ChEBI" id="CHEBI:15378"/>
        <dbReference type="ChEBI" id="CHEBI:57683"/>
        <dbReference type="ChEBI" id="CHEBI:58211"/>
        <dbReference type="ChEBI" id="CHEBI:132517"/>
        <dbReference type="ChEBI" id="CHEBI:132519"/>
        <dbReference type="EC" id="2.4.1.260"/>
    </reaction>
    <physiologicalReaction direction="left-to-right" evidence="11">
        <dbReference type="Rhea" id="RHEA:29536"/>
    </physiologicalReaction>
</comment>